<dbReference type="RefSeq" id="WP_070158139.1">
    <property type="nucleotide sequence ID" value="NZ_CP073910.1"/>
</dbReference>
<protein>
    <submittedName>
        <fullName evidence="1">Alpha/beta hydrolase</fullName>
    </submittedName>
</protein>
<dbReference type="EMBL" id="CP073910">
    <property type="protein sequence ID" value="QUT07806.1"/>
    <property type="molecule type" value="Genomic_DNA"/>
</dbReference>
<proteinExistence type="predicted"/>
<keyword evidence="1" id="KW-0378">Hydrolase</keyword>
<dbReference type="AlphaFoldDB" id="A0A975KAH3"/>
<dbReference type="GO" id="GO:0016787">
    <property type="term" value="F:hydrolase activity"/>
    <property type="evidence" value="ECO:0007669"/>
    <property type="project" value="UniProtKB-KW"/>
</dbReference>
<accession>A0A975KAH3</accession>
<evidence type="ECO:0000313" key="2">
    <source>
        <dbReference type="Proteomes" id="UP000681425"/>
    </source>
</evidence>
<reference evidence="1" key="1">
    <citation type="submission" date="2021-04" db="EMBL/GenBank/DDBJ databases">
        <title>Isolation of p-tert-butylphenol degrading bacteria Sphingobium phenoxybenzoativorans Tas13 from active sludge.</title>
        <authorList>
            <person name="Li Y."/>
        </authorList>
    </citation>
    <scope>NUCLEOTIDE SEQUENCE</scope>
    <source>
        <strain evidence="1">Tas13</strain>
    </source>
</reference>
<organism evidence="1 2">
    <name type="scientific">Sphingobium phenoxybenzoativorans</name>
    <dbReference type="NCBI Taxonomy" id="1592790"/>
    <lineage>
        <taxon>Bacteria</taxon>
        <taxon>Pseudomonadati</taxon>
        <taxon>Pseudomonadota</taxon>
        <taxon>Alphaproteobacteria</taxon>
        <taxon>Sphingomonadales</taxon>
        <taxon>Sphingomonadaceae</taxon>
        <taxon>Sphingobium</taxon>
    </lineage>
</organism>
<keyword evidence="2" id="KW-1185">Reference proteome</keyword>
<dbReference type="Gene3D" id="3.40.50.1820">
    <property type="entry name" value="alpha/beta hydrolase"/>
    <property type="match status" value="2"/>
</dbReference>
<dbReference type="Proteomes" id="UP000681425">
    <property type="component" value="Chromosome"/>
</dbReference>
<gene>
    <name evidence="1" type="ORF">KFK14_10725</name>
</gene>
<dbReference type="OrthoDB" id="2062670at2"/>
<dbReference type="KEGG" id="spph:KFK14_10725"/>
<dbReference type="SUPFAM" id="SSF53474">
    <property type="entry name" value="alpha/beta-Hydrolases"/>
    <property type="match status" value="1"/>
</dbReference>
<evidence type="ECO:0000313" key="1">
    <source>
        <dbReference type="EMBL" id="QUT07806.1"/>
    </source>
</evidence>
<name>A0A975KAH3_9SPHN</name>
<sequence>MTELTDPDVDSIFVGLPSVGAPRYRNGSHAGQGIYRKPAGKLPEVALIATHYCTDYSEHYLGHALARHGFGFLGWNTRFRGAEDQFLLETAMVDIGQGVKWLREVAGVKTVVLLGNSGGCSLMAAYQSIAQDKGALFEDAKPDIREALKDLPLGDLYIALNGHSGRPEVMTNWMDGSVIDEQDPIATDESLNPYNPKNGPPFSEEFITRYRAAQRARNQRITDFAKSELARLNAAGIPDGLFLLHRGMADLRFIDGTIDPSDRPVPRCATGDPEMSNRLSPPLGRVSSFKTWLSMWSLETSKVHSELHLPNITVPSFVIQGTHDVSCFLSDTKKIYDLLGSTDKSLEIRPGGHYFDDGPNYIEEVAQSIADWIKPRV</sequence>
<dbReference type="InterPro" id="IPR029058">
    <property type="entry name" value="AB_hydrolase_fold"/>
</dbReference>